<dbReference type="EMBL" id="BMQS01000007">
    <property type="protein sequence ID" value="GGT93382.1"/>
    <property type="molecule type" value="Genomic_DNA"/>
</dbReference>
<dbReference type="Gene3D" id="1.10.1670.10">
    <property type="entry name" value="Helix-hairpin-Helix base-excision DNA repair enzymes (C-terminal)"/>
    <property type="match status" value="1"/>
</dbReference>
<feature type="active site" evidence="7">
    <location>
        <position position="127"/>
    </location>
</feature>
<keyword evidence="6 7" id="KW-0326">Glycosidase</keyword>
<sequence>MLRGVLRNAELRAKVLERAEEFRLNNKAGETRWFKELVLCILTANSSFESAYRSLQEAWETILDGSEKEVSLALKESGYRFPNLKARYIVGARGKLGKLKRWIKPIADRDQFRAREELLVIDGIGMKEASHFLRNVGYFDLAIIDRHILHFLRRAGAANETKITPRNYWYLEGVVRSISSAVLMPPGLLDLYLWYLETSTILK</sequence>
<reference evidence="9" key="3">
    <citation type="journal article" date="2019" name="BMC Res. Notes">
        <title>Complete genome sequence of the Sulfodiicoccus acidiphilus strain HS-1T, the first crenarchaeon that lacks polB3, isolated from an acidic hot spring in Ohwaku-dani, Hakone, Japan.</title>
        <authorList>
            <person name="Sakai H.D."/>
            <person name="Kurosawa N."/>
        </authorList>
    </citation>
    <scope>NUCLEOTIDE SEQUENCE</scope>
    <source>
        <strain evidence="9">HS-1</strain>
    </source>
</reference>
<dbReference type="CDD" id="cd00056">
    <property type="entry name" value="ENDO3c"/>
    <property type="match status" value="1"/>
</dbReference>
<keyword evidence="11" id="KW-1185">Reference proteome</keyword>
<reference evidence="11" key="2">
    <citation type="submission" date="2018-04" db="EMBL/GenBank/DDBJ databases">
        <title>Complete genome sequence of Sulfodiicoccus acidiphilus strain HS-1.</title>
        <authorList>
            <person name="Sakai H.D."/>
            <person name="Kurosawa N."/>
        </authorList>
    </citation>
    <scope>NUCLEOTIDE SEQUENCE [LARGE SCALE GENOMIC DNA]</scope>
    <source>
        <strain evidence="11">HS-1</strain>
    </source>
</reference>
<evidence type="ECO:0000256" key="3">
    <source>
        <dbReference type="ARBA" id="ARBA00023204"/>
    </source>
</evidence>
<evidence type="ECO:0000313" key="9">
    <source>
        <dbReference type="EMBL" id="BBD72605.1"/>
    </source>
</evidence>
<evidence type="ECO:0000313" key="10">
    <source>
        <dbReference type="EMBL" id="GGT93382.1"/>
    </source>
</evidence>
<evidence type="ECO:0000256" key="4">
    <source>
        <dbReference type="ARBA" id="ARBA00023239"/>
    </source>
</evidence>
<dbReference type="GeneID" id="38666500"/>
<evidence type="ECO:0000313" key="11">
    <source>
        <dbReference type="Proteomes" id="UP000276741"/>
    </source>
</evidence>
<keyword evidence="2 7" id="KW-0378">Hydrolase</keyword>
<keyword evidence="3 7" id="KW-0234">DNA repair</keyword>
<dbReference type="InterPro" id="IPR012092">
    <property type="entry name" value="DNA_glyclase/AP_lyase_Ogg"/>
</dbReference>
<dbReference type="SMART" id="SM00478">
    <property type="entry name" value="ENDO3c"/>
    <property type="match status" value="1"/>
</dbReference>
<comment type="similarity">
    <text evidence="7">Belongs to the type-2 OGG1 family.</text>
</comment>
<protein>
    <recommendedName>
        <fullName evidence="7">8-oxoguanine DNA glycosylase/AP lyase</fullName>
    </recommendedName>
    <domain>
        <recommendedName>
            <fullName evidence="7">8-oxoguanine DNA glycosylase</fullName>
            <shortName evidence="7">8-oxoG DNA glycosylase</shortName>
            <ecNumber evidence="7">3.2.2.-</ecNumber>
        </recommendedName>
    </domain>
    <domain>
        <recommendedName>
            <fullName evidence="7">DNA-(apurinic or apyrimidinic site) lyase</fullName>
            <shortName evidence="7">AP lyase</shortName>
            <ecNumber evidence="7">4.2.99.18</ecNumber>
        </recommendedName>
    </domain>
</protein>
<reference evidence="10" key="4">
    <citation type="submission" date="2020-09" db="EMBL/GenBank/DDBJ databases">
        <authorList>
            <person name="Sun Q."/>
            <person name="Ohkuma M."/>
        </authorList>
    </citation>
    <scope>NUCLEOTIDE SEQUENCE</scope>
    <source>
        <strain evidence="10">JCM 31740</strain>
    </source>
</reference>
<dbReference type="Proteomes" id="UP000616143">
    <property type="component" value="Unassembled WGS sequence"/>
</dbReference>
<dbReference type="AlphaFoldDB" id="A0A348B353"/>
<dbReference type="EMBL" id="AP018553">
    <property type="protein sequence ID" value="BBD72605.1"/>
    <property type="molecule type" value="Genomic_DNA"/>
</dbReference>
<evidence type="ECO:0000256" key="7">
    <source>
        <dbReference type="HAMAP-Rule" id="MF_00241"/>
    </source>
</evidence>
<dbReference type="KEGG" id="sacd:HS1genome_0994"/>
<dbReference type="GO" id="GO:0006284">
    <property type="term" value="P:base-excision repair"/>
    <property type="evidence" value="ECO:0007669"/>
    <property type="project" value="UniProtKB-UniRule"/>
</dbReference>
<comment type="function">
    <text evidence="7">Catalyzes the excision of an oxidatively damaged form of guanine (7,8-dihydro-8-oxoguanine = 8-oxoG) from DNA. Also cleaves the DNA backbone at apurinic/apyrimidinic sites (AP sites).</text>
</comment>
<dbReference type="InterPro" id="IPR011257">
    <property type="entry name" value="DNA_glycosylase"/>
</dbReference>
<reference evidence="10" key="1">
    <citation type="journal article" date="2014" name="Int. J. Syst. Evol. Microbiol.">
        <title>Complete genome sequence of Corynebacterium casei LMG S-19264T (=DSM 44701T), isolated from a smear-ripened cheese.</title>
        <authorList>
            <consortium name="US DOE Joint Genome Institute (JGI-PGF)"/>
            <person name="Walter F."/>
            <person name="Albersmeier A."/>
            <person name="Kalinowski J."/>
            <person name="Ruckert C."/>
        </authorList>
    </citation>
    <scope>NUCLEOTIDE SEQUENCE</scope>
    <source>
        <strain evidence="10">JCM 31740</strain>
    </source>
</reference>
<evidence type="ECO:0000256" key="1">
    <source>
        <dbReference type="ARBA" id="ARBA00022763"/>
    </source>
</evidence>
<dbReference type="RefSeq" id="WP_126449879.1">
    <property type="nucleotide sequence ID" value="NZ_AP018553.1"/>
</dbReference>
<dbReference type="GO" id="GO:0016799">
    <property type="term" value="F:hydrolase activity, hydrolyzing N-glycosyl compounds"/>
    <property type="evidence" value="ECO:0007669"/>
    <property type="project" value="UniProtKB-UniRule"/>
</dbReference>
<proteinExistence type="inferred from homology"/>
<keyword evidence="5 7" id="KW-0511">Multifunctional enzyme</keyword>
<keyword evidence="1 7" id="KW-0227">DNA damage</keyword>
<dbReference type="NCBIfam" id="NF002305">
    <property type="entry name" value="PRK01229.1"/>
    <property type="match status" value="1"/>
</dbReference>
<dbReference type="Pfam" id="PF22175">
    <property type="entry name" value="Ogg-HhH"/>
    <property type="match status" value="1"/>
</dbReference>
<evidence type="ECO:0000256" key="6">
    <source>
        <dbReference type="ARBA" id="ARBA00023295"/>
    </source>
</evidence>
<accession>A0A348B353</accession>
<dbReference type="HAMAP" id="MF_00241">
    <property type="entry name" value="Ogg"/>
    <property type="match status" value="1"/>
</dbReference>
<dbReference type="InterPro" id="IPR023170">
    <property type="entry name" value="HhH_base_excis_C"/>
</dbReference>
<dbReference type="PIRSF" id="PIRSF005954">
    <property type="entry name" value="Thrmst_ogg"/>
    <property type="match status" value="1"/>
</dbReference>
<evidence type="ECO:0000259" key="8">
    <source>
        <dbReference type="SMART" id="SM00478"/>
    </source>
</evidence>
<gene>
    <name evidence="7" type="primary">ogg</name>
    <name evidence="10" type="ORF">GCM10007116_08820</name>
    <name evidence="9" type="ORF">HS1genome_0994</name>
</gene>
<feature type="site" description="Important for guanine/8-oxoguanine distinction" evidence="7">
    <location>
        <position position="203"/>
    </location>
</feature>
<dbReference type="EC" id="4.2.99.18" evidence="7"/>
<dbReference type="Proteomes" id="UP000276741">
    <property type="component" value="Chromosome"/>
</dbReference>
<dbReference type="EC" id="3.2.2.-" evidence="7"/>
<dbReference type="GO" id="GO:0140078">
    <property type="term" value="F:class I DNA-(apurinic or apyrimidinic site) endonuclease activity"/>
    <property type="evidence" value="ECO:0007669"/>
    <property type="project" value="UniProtKB-EC"/>
</dbReference>
<dbReference type="Gene3D" id="1.10.340.30">
    <property type="entry name" value="Hypothetical protein, domain 2"/>
    <property type="match status" value="1"/>
</dbReference>
<dbReference type="SUPFAM" id="SSF48150">
    <property type="entry name" value="DNA-glycosylase"/>
    <property type="match status" value="1"/>
</dbReference>
<feature type="active site" evidence="7">
    <location>
        <position position="145"/>
    </location>
</feature>
<evidence type="ECO:0000256" key="2">
    <source>
        <dbReference type="ARBA" id="ARBA00022801"/>
    </source>
</evidence>
<feature type="domain" description="HhH-GPD" evidence="8">
    <location>
        <begin position="42"/>
        <end position="198"/>
    </location>
</feature>
<evidence type="ECO:0000256" key="5">
    <source>
        <dbReference type="ARBA" id="ARBA00023268"/>
    </source>
</evidence>
<dbReference type="InterPro" id="IPR003265">
    <property type="entry name" value="HhH-GPD_domain"/>
</dbReference>
<name>A0A348B353_9CREN</name>
<organism evidence="9 11">
    <name type="scientific">Sulfodiicoccus acidiphilus</name>
    <dbReference type="NCBI Taxonomy" id="1670455"/>
    <lineage>
        <taxon>Archaea</taxon>
        <taxon>Thermoproteota</taxon>
        <taxon>Thermoprotei</taxon>
        <taxon>Sulfolobales</taxon>
        <taxon>Sulfolobaceae</taxon>
        <taxon>Sulfodiicoccus</taxon>
    </lineage>
</organism>
<comment type="catalytic activity">
    <reaction evidence="7">
        <text>2'-deoxyribonucleotide-(2'-deoxyribose 5'-phosphate)-2'-deoxyribonucleotide-DNA = a 3'-end 2'-deoxyribonucleotide-(2,3-dehydro-2,3-deoxyribose 5'-phosphate)-DNA + a 5'-end 5'-phospho-2'-deoxyribonucleoside-DNA + H(+)</text>
        <dbReference type="Rhea" id="RHEA:66592"/>
        <dbReference type="Rhea" id="RHEA-COMP:13180"/>
        <dbReference type="Rhea" id="RHEA-COMP:16897"/>
        <dbReference type="Rhea" id="RHEA-COMP:17067"/>
        <dbReference type="ChEBI" id="CHEBI:15378"/>
        <dbReference type="ChEBI" id="CHEBI:136412"/>
        <dbReference type="ChEBI" id="CHEBI:157695"/>
        <dbReference type="ChEBI" id="CHEBI:167181"/>
        <dbReference type="EC" id="4.2.99.18"/>
    </reaction>
</comment>
<dbReference type="OrthoDB" id="35941at2157"/>
<keyword evidence="4 7" id="KW-0456">Lyase</keyword>